<dbReference type="AlphaFoldDB" id="A0A7W7IM96"/>
<gene>
    <name evidence="1" type="ORF">HNP32_000672</name>
</gene>
<keyword evidence="2" id="KW-1185">Reference proteome</keyword>
<sequence length="38" mass="4087">MQAMKTSIWMDRVGHGFFNALLLASLPAAAVALLIQSL</sequence>
<protein>
    <submittedName>
        <fullName evidence="1">Uncharacterized protein</fullName>
    </submittedName>
</protein>
<organism evidence="1 2">
    <name type="scientific">Brevundimonas bullata</name>
    <dbReference type="NCBI Taxonomy" id="13160"/>
    <lineage>
        <taxon>Bacteria</taxon>
        <taxon>Pseudomonadati</taxon>
        <taxon>Pseudomonadota</taxon>
        <taxon>Alphaproteobacteria</taxon>
        <taxon>Caulobacterales</taxon>
        <taxon>Caulobacteraceae</taxon>
        <taxon>Brevundimonas</taxon>
    </lineage>
</organism>
<comment type="caution">
    <text evidence="1">The sequence shown here is derived from an EMBL/GenBank/DDBJ whole genome shotgun (WGS) entry which is preliminary data.</text>
</comment>
<dbReference type="EMBL" id="JACHKY010000001">
    <property type="protein sequence ID" value="MBB4796958.1"/>
    <property type="molecule type" value="Genomic_DNA"/>
</dbReference>
<name>A0A7W7IM96_9CAUL</name>
<reference evidence="1 2" key="1">
    <citation type="submission" date="2020-08" db="EMBL/GenBank/DDBJ databases">
        <title>Functional genomics of gut bacteria from endangered species of beetles.</title>
        <authorList>
            <person name="Carlos-Shanley C."/>
        </authorList>
    </citation>
    <scope>NUCLEOTIDE SEQUENCE [LARGE SCALE GENOMIC DNA]</scope>
    <source>
        <strain evidence="1 2">S00123</strain>
    </source>
</reference>
<dbReference type="Proteomes" id="UP000539957">
    <property type="component" value="Unassembled WGS sequence"/>
</dbReference>
<proteinExistence type="predicted"/>
<evidence type="ECO:0000313" key="2">
    <source>
        <dbReference type="Proteomes" id="UP000539957"/>
    </source>
</evidence>
<accession>A0A7W7IM96</accession>
<evidence type="ECO:0000313" key="1">
    <source>
        <dbReference type="EMBL" id="MBB4796958.1"/>
    </source>
</evidence>